<sequence length="78" mass="8564">MYGASLTIPDACWSSRVDRTAATWSSVASGCMNTTNWTLLLHCSSTWSNAFWMKNDTPARRSETAAVSTDAAVRVQFL</sequence>
<accession>A0A6J7DMH8</accession>
<gene>
    <name evidence="1" type="ORF">UFOPK3417_00784</name>
</gene>
<proteinExistence type="predicted"/>
<organism evidence="1">
    <name type="scientific">freshwater metagenome</name>
    <dbReference type="NCBI Taxonomy" id="449393"/>
    <lineage>
        <taxon>unclassified sequences</taxon>
        <taxon>metagenomes</taxon>
        <taxon>ecological metagenomes</taxon>
    </lineage>
</organism>
<evidence type="ECO:0000313" key="1">
    <source>
        <dbReference type="EMBL" id="CAB4871791.1"/>
    </source>
</evidence>
<protein>
    <submittedName>
        <fullName evidence="1">Unannotated protein</fullName>
    </submittedName>
</protein>
<name>A0A6J7DMH8_9ZZZZ</name>
<reference evidence="1" key="1">
    <citation type="submission" date="2020-05" db="EMBL/GenBank/DDBJ databases">
        <authorList>
            <person name="Chiriac C."/>
            <person name="Salcher M."/>
            <person name="Ghai R."/>
            <person name="Kavagutti S V."/>
        </authorList>
    </citation>
    <scope>NUCLEOTIDE SEQUENCE</scope>
</reference>
<dbReference type="AlphaFoldDB" id="A0A6J7DMH8"/>
<dbReference type="EMBL" id="CAFBLR010000059">
    <property type="protein sequence ID" value="CAB4871791.1"/>
    <property type="molecule type" value="Genomic_DNA"/>
</dbReference>